<dbReference type="EMBL" id="CACTIH010007302">
    <property type="protein sequence ID" value="CAA3008613.1"/>
    <property type="molecule type" value="Genomic_DNA"/>
</dbReference>
<keyword evidence="2" id="KW-0732">Signal</keyword>
<name>A0A8S0TYC0_OLEEU</name>
<dbReference type="PANTHER" id="PTHR33474">
    <property type="entry name" value="TRANSMEMBRANE PROTEIN"/>
    <property type="match status" value="1"/>
</dbReference>
<feature type="compositionally biased region" description="Basic and acidic residues" evidence="1">
    <location>
        <begin position="81"/>
        <end position="91"/>
    </location>
</feature>
<dbReference type="OrthoDB" id="693939at2759"/>
<protein>
    <submittedName>
        <fullName evidence="3">Uncharacterized protein</fullName>
    </submittedName>
</protein>
<dbReference type="PANTHER" id="PTHR33474:SF28">
    <property type="entry name" value="OS01G0815400 PROTEIN"/>
    <property type="match status" value="1"/>
</dbReference>
<gene>
    <name evidence="3" type="ORF">OLEA9_A009716</name>
</gene>
<dbReference type="Proteomes" id="UP000594638">
    <property type="component" value="Unassembled WGS sequence"/>
</dbReference>
<evidence type="ECO:0000256" key="2">
    <source>
        <dbReference type="SAM" id="SignalP"/>
    </source>
</evidence>
<sequence length="91" mass="10332">MEKKKALLWLFLFFSAFLFRLSLSSSTGSLSSITGQAQYSSSRDLHDNFQVALGNREDKELFRERRMAIETRDYSGTGANNRHDPRPPGSS</sequence>
<evidence type="ECO:0000313" key="4">
    <source>
        <dbReference type="Proteomes" id="UP000594638"/>
    </source>
</evidence>
<comment type="caution">
    <text evidence="3">The sequence shown here is derived from an EMBL/GenBank/DDBJ whole genome shotgun (WGS) entry which is preliminary data.</text>
</comment>
<proteinExistence type="predicted"/>
<reference evidence="3 4" key="1">
    <citation type="submission" date="2019-12" db="EMBL/GenBank/DDBJ databases">
        <authorList>
            <person name="Alioto T."/>
            <person name="Alioto T."/>
            <person name="Gomez Garrido J."/>
        </authorList>
    </citation>
    <scope>NUCLEOTIDE SEQUENCE [LARGE SCALE GENOMIC DNA]</scope>
</reference>
<dbReference type="Gramene" id="OE9A009716T2">
    <property type="protein sequence ID" value="OE9A009716C2"/>
    <property type="gene ID" value="OE9A009716"/>
</dbReference>
<feature type="chain" id="PRO_5035729929" evidence="2">
    <location>
        <begin position="25"/>
        <end position="91"/>
    </location>
</feature>
<organism evidence="3 4">
    <name type="scientific">Olea europaea subsp. europaea</name>
    <dbReference type="NCBI Taxonomy" id="158383"/>
    <lineage>
        <taxon>Eukaryota</taxon>
        <taxon>Viridiplantae</taxon>
        <taxon>Streptophyta</taxon>
        <taxon>Embryophyta</taxon>
        <taxon>Tracheophyta</taxon>
        <taxon>Spermatophyta</taxon>
        <taxon>Magnoliopsida</taxon>
        <taxon>eudicotyledons</taxon>
        <taxon>Gunneridae</taxon>
        <taxon>Pentapetalae</taxon>
        <taxon>asterids</taxon>
        <taxon>lamiids</taxon>
        <taxon>Lamiales</taxon>
        <taxon>Oleaceae</taxon>
        <taxon>Oleeae</taxon>
        <taxon>Olea</taxon>
    </lineage>
</organism>
<evidence type="ECO:0000256" key="1">
    <source>
        <dbReference type="SAM" id="MobiDB-lite"/>
    </source>
</evidence>
<keyword evidence="4" id="KW-1185">Reference proteome</keyword>
<evidence type="ECO:0000313" key="3">
    <source>
        <dbReference type="EMBL" id="CAA3008613.1"/>
    </source>
</evidence>
<feature type="signal peptide" evidence="2">
    <location>
        <begin position="1"/>
        <end position="24"/>
    </location>
</feature>
<feature type="region of interest" description="Disordered" evidence="1">
    <location>
        <begin position="70"/>
        <end position="91"/>
    </location>
</feature>
<dbReference type="AlphaFoldDB" id="A0A8S0TYC0"/>
<accession>A0A8S0TYC0</accession>